<dbReference type="AlphaFoldDB" id="J3PBA0"/>
<evidence type="ECO:0000313" key="1">
    <source>
        <dbReference type="EMBL" id="EJT71516.1"/>
    </source>
</evidence>
<proteinExistence type="predicted"/>
<accession>J3PBA0</accession>
<sequence>MGGCVWVRENKSEAPADELEAALGSKRRQPLGPRERVRSVSRLDITPAMYLGIDDVVGRDAQSSGGP</sequence>
<reference evidence="2" key="5">
    <citation type="submission" date="2018-04" db="UniProtKB">
        <authorList>
            <consortium name="EnsemblFungi"/>
        </authorList>
    </citation>
    <scope>IDENTIFICATION</scope>
    <source>
        <strain evidence="2">R3-111a-1</strain>
    </source>
</reference>
<dbReference type="EnsemblFungi" id="EJT71516">
    <property type="protein sequence ID" value="EJT71516"/>
    <property type="gene ID" value="GGTG_10773"/>
</dbReference>
<dbReference type="Proteomes" id="UP000006039">
    <property type="component" value="Unassembled WGS sequence"/>
</dbReference>
<reference evidence="1" key="2">
    <citation type="submission" date="2010-07" db="EMBL/GenBank/DDBJ databases">
        <authorList>
            <consortium name="The Broad Institute Genome Sequencing Platform"/>
            <consortium name="Broad Institute Genome Sequencing Center for Infectious Disease"/>
            <person name="Ma L.-J."/>
            <person name="Dead R."/>
            <person name="Young S."/>
            <person name="Zeng Q."/>
            <person name="Koehrsen M."/>
            <person name="Alvarado L."/>
            <person name="Berlin A."/>
            <person name="Chapman S.B."/>
            <person name="Chen Z."/>
            <person name="Freedman E."/>
            <person name="Gellesch M."/>
            <person name="Goldberg J."/>
            <person name="Griggs A."/>
            <person name="Gujja S."/>
            <person name="Heilman E.R."/>
            <person name="Heiman D."/>
            <person name="Hepburn T."/>
            <person name="Howarth C."/>
            <person name="Jen D."/>
            <person name="Larson L."/>
            <person name="Mehta T."/>
            <person name="Neiman D."/>
            <person name="Pearson M."/>
            <person name="Roberts A."/>
            <person name="Saif S."/>
            <person name="Shea T."/>
            <person name="Shenoy N."/>
            <person name="Sisk P."/>
            <person name="Stolte C."/>
            <person name="Sykes S."/>
            <person name="Walk T."/>
            <person name="White J."/>
            <person name="Yandava C."/>
            <person name="Haas B."/>
            <person name="Nusbaum C."/>
            <person name="Birren B."/>
        </authorList>
    </citation>
    <scope>NUCLEOTIDE SEQUENCE</scope>
    <source>
        <strain evidence="1">R3-111a-1</strain>
    </source>
</reference>
<dbReference type="EMBL" id="GL385400">
    <property type="protein sequence ID" value="EJT71516.1"/>
    <property type="molecule type" value="Genomic_DNA"/>
</dbReference>
<protein>
    <submittedName>
        <fullName evidence="1 2">Uncharacterized protein</fullName>
    </submittedName>
</protein>
<reference evidence="1" key="3">
    <citation type="submission" date="2010-09" db="EMBL/GenBank/DDBJ databases">
        <title>Annotation of Gaeumannomyces graminis var. tritici R3-111a-1.</title>
        <authorList>
            <consortium name="The Broad Institute Genome Sequencing Platform"/>
            <person name="Ma L.-J."/>
            <person name="Dead R."/>
            <person name="Young S.K."/>
            <person name="Zeng Q."/>
            <person name="Gargeya S."/>
            <person name="Fitzgerald M."/>
            <person name="Haas B."/>
            <person name="Abouelleil A."/>
            <person name="Alvarado L."/>
            <person name="Arachchi H.M."/>
            <person name="Berlin A."/>
            <person name="Brown A."/>
            <person name="Chapman S.B."/>
            <person name="Chen Z."/>
            <person name="Dunbar C."/>
            <person name="Freedman E."/>
            <person name="Gearin G."/>
            <person name="Gellesch M."/>
            <person name="Goldberg J."/>
            <person name="Griggs A."/>
            <person name="Gujja S."/>
            <person name="Heiman D."/>
            <person name="Howarth C."/>
            <person name="Larson L."/>
            <person name="Lui A."/>
            <person name="MacDonald P.J.P."/>
            <person name="Mehta T."/>
            <person name="Montmayeur A."/>
            <person name="Murphy C."/>
            <person name="Neiman D."/>
            <person name="Pearson M."/>
            <person name="Priest M."/>
            <person name="Roberts A."/>
            <person name="Saif S."/>
            <person name="Shea T."/>
            <person name="Shenoy N."/>
            <person name="Sisk P."/>
            <person name="Stolte C."/>
            <person name="Sykes S."/>
            <person name="Yandava C."/>
            <person name="Wortman J."/>
            <person name="Nusbaum C."/>
            <person name="Birren B."/>
        </authorList>
    </citation>
    <scope>NUCLEOTIDE SEQUENCE</scope>
    <source>
        <strain evidence="1">R3-111a-1</strain>
    </source>
</reference>
<gene>
    <name evidence="2" type="primary">20351231</name>
    <name evidence="1" type="ORF">GGTG_10773</name>
</gene>
<evidence type="ECO:0000313" key="2">
    <source>
        <dbReference type="EnsemblFungi" id="EJT71516"/>
    </source>
</evidence>
<name>J3PBA0_GAET3</name>
<dbReference type="RefSeq" id="XP_009226913.1">
    <property type="nucleotide sequence ID" value="XM_009228649.1"/>
</dbReference>
<evidence type="ECO:0000313" key="3">
    <source>
        <dbReference type="Proteomes" id="UP000006039"/>
    </source>
</evidence>
<keyword evidence="3" id="KW-1185">Reference proteome</keyword>
<dbReference type="HOGENOM" id="CLU_2812515_0_0_1"/>
<reference evidence="3" key="1">
    <citation type="submission" date="2010-07" db="EMBL/GenBank/DDBJ databases">
        <title>The genome sequence of Gaeumannomyces graminis var. tritici strain R3-111a-1.</title>
        <authorList>
            <consortium name="The Broad Institute Genome Sequencing Platform"/>
            <person name="Ma L.-J."/>
            <person name="Dead R."/>
            <person name="Young S."/>
            <person name="Zeng Q."/>
            <person name="Koehrsen M."/>
            <person name="Alvarado L."/>
            <person name="Berlin A."/>
            <person name="Chapman S.B."/>
            <person name="Chen Z."/>
            <person name="Freedman E."/>
            <person name="Gellesch M."/>
            <person name="Goldberg J."/>
            <person name="Griggs A."/>
            <person name="Gujja S."/>
            <person name="Heilman E.R."/>
            <person name="Heiman D."/>
            <person name="Hepburn T."/>
            <person name="Howarth C."/>
            <person name="Jen D."/>
            <person name="Larson L."/>
            <person name="Mehta T."/>
            <person name="Neiman D."/>
            <person name="Pearson M."/>
            <person name="Roberts A."/>
            <person name="Saif S."/>
            <person name="Shea T."/>
            <person name="Shenoy N."/>
            <person name="Sisk P."/>
            <person name="Stolte C."/>
            <person name="Sykes S."/>
            <person name="Walk T."/>
            <person name="White J."/>
            <person name="Yandava C."/>
            <person name="Haas B."/>
            <person name="Nusbaum C."/>
            <person name="Birren B."/>
        </authorList>
    </citation>
    <scope>NUCLEOTIDE SEQUENCE [LARGE SCALE GENOMIC DNA]</scope>
    <source>
        <strain evidence="3">R3-111a-1</strain>
    </source>
</reference>
<reference evidence="2" key="4">
    <citation type="journal article" date="2015" name="G3 (Bethesda)">
        <title>Genome sequences of three phytopathogenic species of the Magnaporthaceae family of fungi.</title>
        <authorList>
            <person name="Okagaki L.H."/>
            <person name="Nunes C.C."/>
            <person name="Sailsbery J."/>
            <person name="Clay B."/>
            <person name="Brown D."/>
            <person name="John T."/>
            <person name="Oh Y."/>
            <person name="Young N."/>
            <person name="Fitzgerald M."/>
            <person name="Haas B.J."/>
            <person name="Zeng Q."/>
            <person name="Young S."/>
            <person name="Adiconis X."/>
            <person name="Fan L."/>
            <person name="Levin J.Z."/>
            <person name="Mitchell T.K."/>
            <person name="Okubara P.A."/>
            <person name="Farman M.L."/>
            <person name="Kohn L.M."/>
            <person name="Birren B."/>
            <person name="Ma L.-J."/>
            <person name="Dean R.A."/>
        </authorList>
    </citation>
    <scope>NUCLEOTIDE SEQUENCE</scope>
    <source>
        <strain evidence="2">R3-111a-1</strain>
    </source>
</reference>
<dbReference type="GeneID" id="20351231"/>
<dbReference type="VEuPathDB" id="FungiDB:GGTG_10773"/>
<organism evidence="1">
    <name type="scientific">Gaeumannomyces tritici (strain R3-111a-1)</name>
    <name type="common">Wheat and barley take-all root rot fungus</name>
    <name type="synonym">Gaeumannomyces graminis var. tritici</name>
    <dbReference type="NCBI Taxonomy" id="644352"/>
    <lineage>
        <taxon>Eukaryota</taxon>
        <taxon>Fungi</taxon>
        <taxon>Dikarya</taxon>
        <taxon>Ascomycota</taxon>
        <taxon>Pezizomycotina</taxon>
        <taxon>Sordariomycetes</taxon>
        <taxon>Sordariomycetidae</taxon>
        <taxon>Magnaporthales</taxon>
        <taxon>Magnaporthaceae</taxon>
        <taxon>Gaeumannomyces</taxon>
    </lineage>
</organism>